<comment type="caution">
    <text evidence="2">The sequence shown here is derived from an EMBL/GenBank/DDBJ whole genome shotgun (WGS) entry which is preliminary data.</text>
</comment>
<evidence type="ECO:0000256" key="1">
    <source>
        <dbReference type="SAM" id="SignalP"/>
    </source>
</evidence>
<feature type="chain" id="PRO_5022990205" description="N-substituted formamide deformylase" evidence="1">
    <location>
        <begin position="26"/>
        <end position="245"/>
    </location>
</feature>
<dbReference type="GO" id="GO:0016810">
    <property type="term" value="F:hydrolase activity, acting on carbon-nitrogen (but not peptide) bonds"/>
    <property type="evidence" value="ECO:0007669"/>
    <property type="project" value="InterPro"/>
</dbReference>
<dbReference type="Proteomes" id="UP000320176">
    <property type="component" value="Unassembled WGS sequence"/>
</dbReference>
<organism evidence="2 3">
    <name type="scientific">Stieleria varia</name>
    <dbReference type="NCBI Taxonomy" id="2528005"/>
    <lineage>
        <taxon>Bacteria</taxon>
        <taxon>Pseudomonadati</taxon>
        <taxon>Planctomycetota</taxon>
        <taxon>Planctomycetia</taxon>
        <taxon>Pirellulales</taxon>
        <taxon>Pirellulaceae</taxon>
        <taxon>Stieleria</taxon>
    </lineage>
</organism>
<dbReference type="PANTHER" id="PTHR22642:SF2">
    <property type="entry name" value="PROTEIN LONG AFTER FAR-RED 3"/>
    <property type="match status" value="1"/>
</dbReference>
<dbReference type="InterPro" id="IPR011059">
    <property type="entry name" value="Metal-dep_hydrolase_composite"/>
</dbReference>
<keyword evidence="1" id="KW-0732">Signal</keyword>
<gene>
    <name evidence="2" type="ORF">Pla52n_03730</name>
</gene>
<reference evidence="2 3" key="1">
    <citation type="submission" date="2019-02" db="EMBL/GenBank/DDBJ databases">
        <title>Deep-cultivation of Planctomycetes and their phenomic and genomic characterization uncovers novel biology.</title>
        <authorList>
            <person name="Wiegand S."/>
            <person name="Jogler M."/>
            <person name="Boedeker C."/>
            <person name="Pinto D."/>
            <person name="Vollmers J."/>
            <person name="Rivas-Marin E."/>
            <person name="Kohn T."/>
            <person name="Peeters S.H."/>
            <person name="Heuer A."/>
            <person name="Rast P."/>
            <person name="Oberbeckmann S."/>
            <person name="Bunk B."/>
            <person name="Jeske O."/>
            <person name="Meyerdierks A."/>
            <person name="Storesund J.E."/>
            <person name="Kallscheuer N."/>
            <person name="Luecker S."/>
            <person name="Lage O.M."/>
            <person name="Pohl T."/>
            <person name="Merkel B.J."/>
            <person name="Hornburger P."/>
            <person name="Mueller R.-W."/>
            <person name="Bruemmer F."/>
            <person name="Labrenz M."/>
            <person name="Spormann A.M."/>
            <person name="Op Den Camp H."/>
            <person name="Overmann J."/>
            <person name="Amann R."/>
            <person name="Jetten M.S.M."/>
            <person name="Mascher T."/>
            <person name="Medema M.H."/>
            <person name="Devos D.P."/>
            <person name="Kaster A.-K."/>
            <person name="Ovreas L."/>
            <person name="Rohde M."/>
            <person name="Galperin M.Y."/>
            <person name="Jogler C."/>
        </authorList>
    </citation>
    <scope>NUCLEOTIDE SEQUENCE [LARGE SCALE GENOMIC DNA]</scope>
    <source>
        <strain evidence="2 3">Pla52n</strain>
    </source>
</reference>
<name>A0A5C6B738_9BACT</name>
<dbReference type="Gene3D" id="2.30.40.10">
    <property type="entry name" value="Urease, subunit C, domain 1"/>
    <property type="match status" value="1"/>
</dbReference>
<dbReference type="SUPFAM" id="SSF51338">
    <property type="entry name" value="Composite domain of metallo-dependent hydrolases"/>
    <property type="match status" value="1"/>
</dbReference>
<accession>A0A5C6B738</accession>
<dbReference type="EMBL" id="SJPN01000001">
    <property type="protein sequence ID" value="TWU07798.1"/>
    <property type="molecule type" value="Genomic_DNA"/>
</dbReference>
<evidence type="ECO:0008006" key="4">
    <source>
        <dbReference type="Google" id="ProtNLM"/>
    </source>
</evidence>
<dbReference type="PANTHER" id="PTHR22642">
    <property type="entry name" value="IMIDAZOLONEPROPIONASE"/>
    <property type="match status" value="1"/>
</dbReference>
<protein>
    <recommendedName>
        <fullName evidence="4">N-substituted formamide deformylase</fullName>
    </recommendedName>
</protein>
<evidence type="ECO:0000313" key="3">
    <source>
        <dbReference type="Proteomes" id="UP000320176"/>
    </source>
</evidence>
<dbReference type="AlphaFoldDB" id="A0A5C6B738"/>
<feature type="signal peptide" evidence="1">
    <location>
        <begin position="1"/>
        <end position="25"/>
    </location>
</feature>
<sequence precursor="true">MNSRRKPKLLAVAILFAVFCTNAFAQQVPLPKTAADVLGPPGGTLMTKEYVQAVGRMAYIWGWPLVNLGNRSVAFSSFKQPVSLFFSFNVEHSSKNYLIMNFRRACKNIGNGVAMLSLAKATTSVLNHRGSAFTESIPVTHFGIWIALAIVGAAPVYGQVADKIFRGGNIVTVNDAEPIAETVAIEDRKILAVGSNDEIVKHQATETEVVDLAGRALLPGFIDGQGHCFATGIQAASANLLAPPD</sequence>
<evidence type="ECO:0000313" key="2">
    <source>
        <dbReference type="EMBL" id="TWU07798.1"/>
    </source>
</evidence>
<proteinExistence type="predicted"/>
<keyword evidence="3" id="KW-1185">Reference proteome</keyword>